<accession>W2LD08</accession>
<protein>
    <submittedName>
        <fullName evidence="2">Uncharacterized protein</fullName>
    </submittedName>
</protein>
<dbReference type="EMBL" id="KI679132">
    <property type="protein sequence ID" value="ETL95271.1"/>
    <property type="molecule type" value="Genomic_DNA"/>
</dbReference>
<gene>
    <name evidence="2" type="ORF">L917_06901</name>
</gene>
<dbReference type="Proteomes" id="UP000054423">
    <property type="component" value="Unassembled WGS sequence"/>
</dbReference>
<name>W2LD08_PHYNI</name>
<reference evidence="2" key="1">
    <citation type="submission" date="2013-11" db="EMBL/GenBank/DDBJ databases">
        <title>The Genome Sequence of Phytophthora parasitica CHvinca01.</title>
        <authorList>
            <consortium name="The Broad Institute Genomics Platform"/>
            <person name="Russ C."/>
            <person name="Tyler B."/>
            <person name="Panabieres F."/>
            <person name="Shan W."/>
            <person name="Tripathy S."/>
            <person name="Grunwald N."/>
            <person name="Machado M."/>
            <person name="Johnson C.S."/>
            <person name="Arredondo F."/>
            <person name="Hong C."/>
            <person name="Coffey M."/>
            <person name="Young S.K."/>
            <person name="Zeng Q."/>
            <person name="Gargeya S."/>
            <person name="Fitzgerald M."/>
            <person name="Abouelleil A."/>
            <person name="Alvarado L."/>
            <person name="Chapman S.B."/>
            <person name="Gainer-Dewar J."/>
            <person name="Goldberg J."/>
            <person name="Griggs A."/>
            <person name="Gujja S."/>
            <person name="Hansen M."/>
            <person name="Howarth C."/>
            <person name="Imamovic A."/>
            <person name="Ireland A."/>
            <person name="Larimer J."/>
            <person name="McCowan C."/>
            <person name="Murphy C."/>
            <person name="Pearson M."/>
            <person name="Poon T.W."/>
            <person name="Priest M."/>
            <person name="Roberts A."/>
            <person name="Saif S."/>
            <person name="Shea T."/>
            <person name="Sykes S."/>
            <person name="Wortman J."/>
            <person name="Nusbaum C."/>
            <person name="Birren B."/>
        </authorList>
    </citation>
    <scope>NUCLEOTIDE SEQUENCE [LARGE SCALE GENOMIC DNA]</scope>
    <source>
        <strain evidence="2">CHvinca01</strain>
    </source>
</reference>
<proteinExistence type="predicted"/>
<evidence type="ECO:0000256" key="1">
    <source>
        <dbReference type="SAM" id="MobiDB-lite"/>
    </source>
</evidence>
<feature type="region of interest" description="Disordered" evidence="1">
    <location>
        <begin position="40"/>
        <end position="67"/>
    </location>
</feature>
<evidence type="ECO:0000313" key="2">
    <source>
        <dbReference type="EMBL" id="ETL95271.1"/>
    </source>
</evidence>
<feature type="compositionally biased region" description="Polar residues" evidence="1">
    <location>
        <begin position="40"/>
        <end position="53"/>
    </location>
</feature>
<organism evidence="2">
    <name type="scientific">Phytophthora nicotianae</name>
    <name type="common">Potato buckeye rot agent</name>
    <name type="synonym">Phytophthora parasitica</name>
    <dbReference type="NCBI Taxonomy" id="4792"/>
    <lineage>
        <taxon>Eukaryota</taxon>
        <taxon>Sar</taxon>
        <taxon>Stramenopiles</taxon>
        <taxon>Oomycota</taxon>
        <taxon>Peronosporomycetes</taxon>
        <taxon>Peronosporales</taxon>
        <taxon>Peronosporaceae</taxon>
        <taxon>Phytophthora</taxon>
    </lineage>
</organism>
<sequence>MLNSGTNHGFFGASNGHIVTKISSSITLGLGSNHYVDADTASSDCSKDAASTTGHKDEEVTSPAVDDDYAEELAVARGVTAASLRAPSVPRTPAFRFRLIA</sequence>
<dbReference type="AlphaFoldDB" id="W2LD08"/>